<evidence type="ECO:0000313" key="5">
    <source>
        <dbReference type="Proteomes" id="UP001597237"/>
    </source>
</evidence>
<feature type="signal peptide" evidence="2">
    <location>
        <begin position="1"/>
        <end position="26"/>
    </location>
</feature>
<evidence type="ECO:0000256" key="2">
    <source>
        <dbReference type="SAM" id="SignalP"/>
    </source>
</evidence>
<dbReference type="SUPFAM" id="SSF56219">
    <property type="entry name" value="DNase I-like"/>
    <property type="match status" value="1"/>
</dbReference>
<keyword evidence="4" id="KW-0378">Hydrolase</keyword>
<feature type="chain" id="PRO_5045968949" evidence="2">
    <location>
        <begin position="27"/>
        <end position="325"/>
    </location>
</feature>
<evidence type="ECO:0000313" key="4">
    <source>
        <dbReference type="EMBL" id="MFD1785277.1"/>
    </source>
</evidence>
<comment type="caution">
    <text evidence="4">The sequence shown here is derived from an EMBL/GenBank/DDBJ whole genome shotgun (WGS) entry which is preliminary data.</text>
</comment>
<evidence type="ECO:0000259" key="3">
    <source>
        <dbReference type="Pfam" id="PF03372"/>
    </source>
</evidence>
<dbReference type="Gene3D" id="3.60.10.10">
    <property type="entry name" value="Endonuclease/exonuclease/phosphatase"/>
    <property type="match status" value="1"/>
</dbReference>
<proteinExistence type="predicted"/>
<keyword evidence="2" id="KW-0732">Signal</keyword>
<dbReference type="EMBL" id="JBHUEY010000006">
    <property type="protein sequence ID" value="MFD1785277.1"/>
    <property type="molecule type" value="Genomic_DNA"/>
</dbReference>
<feature type="transmembrane region" description="Helical" evidence="1">
    <location>
        <begin position="42"/>
        <end position="63"/>
    </location>
</feature>
<dbReference type="Proteomes" id="UP001597237">
    <property type="component" value="Unassembled WGS sequence"/>
</dbReference>
<dbReference type="GO" id="GO:0004519">
    <property type="term" value="F:endonuclease activity"/>
    <property type="evidence" value="ECO:0007669"/>
    <property type="project" value="UniProtKB-KW"/>
</dbReference>
<feature type="domain" description="Endonuclease/exonuclease/phosphatase" evidence="3">
    <location>
        <begin position="109"/>
        <end position="314"/>
    </location>
</feature>
<dbReference type="RefSeq" id="WP_377282229.1">
    <property type="nucleotide sequence ID" value="NZ_JBHRSI010000005.1"/>
</dbReference>
<organism evidence="4 5">
    <name type="scientific">Phenylobacterium terrae</name>
    <dbReference type="NCBI Taxonomy" id="2665495"/>
    <lineage>
        <taxon>Bacteria</taxon>
        <taxon>Pseudomonadati</taxon>
        <taxon>Pseudomonadota</taxon>
        <taxon>Alphaproteobacteria</taxon>
        <taxon>Caulobacterales</taxon>
        <taxon>Caulobacteraceae</taxon>
        <taxon>Phenylobacterium</taxon>
    </lineage>
</organism>
<accession>A0ABW4N570</accession>
<protein>
    <submittedName>
        <fullName evidence="4">Endonuclease/exonuclease/phosphatase family protein</fullName>
    </submittedName>
</protein>
<keyword evidence="4" id="KW-0255">Endonuclease</keyword>
<dbReference type="InterPro" id="IPR005135">
    <property type="entry name" value="Endo/exonuclease/phosphatase"/>
</dbReference>
<gene>
    <name evidence="4" type="ORF">ACFSC0_17890</name>
</gene>
<keyword evidence="5" id="KW-1185">Reference proteome</keyword>
<keyword evidence="1" id="KW-1133">Transmembrane helix</keyword>
<keyword evidence="1" id="KW-0812">Transmembrane</keyword>
<sequence>MGALRLVLIRMAAALALAMVVTGAFAALAAHGGRVSDRLDVAAHFAPIQLWMVLAGAALTLLTPRSRLRAATVGIAAVGAPLALLLVWPELTRAESRAPAGAEADLKLIQFNIWGGRNRDLEGTLDWLYAQDADVVVMQEVKPRVLDAVARRGGYHVTCERRYRCQTVILSRAPPLETGVPDVTRRAHPSSARATLPLPDGSRFTVVGVHYTWPIPAGPQQAQGRELSATLGQFPKERLIVSGDFNSTPWSFSRRREDRDFGLERRTRMLFSWPAARPAGAASPLPFLPIDHVYAGPAWRTVSVERGPRLGSDHYPVVVRLALAP</sequence>
<reference evidence="5" key="1">
    <citation type="journal article" date="2019" name="Int. J. Syst. Evol. Microbiol.">
        <title>The Global Catalogue of Microorganisms (GCM) 10K type strain sequencing project: providing services to taxonomists for standard genome sequencing and annotation.</title>
        <authorList>
            <consortium name="The Broad Institute Genomics Platform"/>
            <consortium name="The Broad Institute Genome Sequencing Center for Infectious Disease"/>
            <person name="Wu L."/>
            <person name="Ma J."/>
        </authorList>
    </citation>
    <scope>NUCLEOTIDE SEQUENCE [LARGE SCALE GENOMIC DNA]</scope>
    <source>
        <strain evidence="5">DFY28</strain>
    </source>
</reference>
<dbReference type="Pfam" id="PF03372">
    <property type="entry name" value="Exo_endo_phos"/>
    <property type="match status" value="1"/>
</dbReference>
<dbReference type="InterPro" id="IPR036691">
    <property type="entry name" value="Endo/exonu/phosph_ase_sf"/>
</dbReference>
<keyword evidence="4" id="KW-0540">Nuclease</keyword>
<name>A0ABW4N570_9CAUL</name>
<evidence type="ECO:0000256" key="1">
    <source>
        <dbReference type="SAM" id="Phobius"/>
    </source>
</evidence>
<keyword evidence="1" id="KW-0472">Membrane</keyword>
<feature type="transmembrane region" description="Helical" evidence="1">
    <location>
        <begin position="70"/>
        <end position="88"/>
    </location>
</feature>